<evidence type="ECO:0000313" key="40">
    <source>
        <dbReference type="Ensembl" id="ENSPMGP00000023369.1"/>
    </source>
</evidence>
<protein>
    <recommendedName>
        <fullName evidence="20">CMP-N-acetylneuraminate-beta-galactosamide-alpha-2,3-sialyltransferase 1</fullName>
        <ecNumber evidence="18">2.4.3.2</ecNumber>
        <ecNumber evidence="19">2.4.3.4</ecNumber>
    </recommendedName>
    <alternativeName>
        <fullName evidence="34">CMP-N-acetylneuraminate-beta-galactosamide-alpha-2,3-sialyltransferase 2</fullName>
    </alternativeName>
    <alternativeName>
        <fullName evidence="27">Gal-NAc6S</fullName>
    </alternativeName>
    <alternativeName>
        <fullName evidence="24">Gal-beta-1,3-GalNAc-alpha-2,3-sialyltransferase</fullName>
    </alternativeName>
    <alternativeName>
        <fullName evidence="26">Monosialoganglioside sialyltransferase</fullName>
    </alternativeName>
    <alternativeName>
        <fullName evidence="22">ST3Gal I</fullName>
    </alternativeName>
    <alternativeName>
        <fullName evidence="35">ST3Gal II</fullName>
    </alternativeName>
    <alternativeName>
        <fullName evidence="23">ST3GalA.1</fullName>
    </alternativeName>
    <alternativeName>
        <fullName evidence="36">ST3GalA.2</fullName>
    </alternativeName>
    <alternativeName>
        <fullName evidence="21">ST3O</fullName>
    </alternativeName>
    <alternativeName>
        <fullName evidence="25">Sialyltransferase 4A</fullName>
    </alternativeName>
    <alternativeName>
        <fullName evidence="37">Sialyltransferase 4B</fullName>
    </alternativeName>
</protein>
<evidence type="ECO:0000256" key="15">
    <source>
        <dbReference type="ARBA" id="ARBA00023157"/>
    </source>
</evidence>
<evidence type="ECO:0000256" key="21">
    <source>
        <dbReference type="ARBA" id="ARBA00041507"/>
    </source>
</evidence>
<dbReference type="GO" id="GO:0032580">
    <property type="term" value="C:Golgi cisterna membrane"/>
    <property type="evidence" value="ECO:0007669"/>
    <property type="project" value="UniProtKB-SubCell"/>
</dbReference>
<keyword evidence="15" id="KW-1015">Disulfide bond</keyword>
<evidence type="ECO:0000256" key="3">
    <source>
        <dbReference type="ARBA" id="ARBA00004922"/>
    </source>
</evidence>
<feature type="binding site" evidence="38">
    <location>
        <position position="247"/>
    </location>
    <ligand>
        <name>substrate</name>
    </ligand>
</feature>
<reference evidence="40" key="1">
    <citation type="submission" date="2025-08" db="UniProtKB">
        <authorList>
            <consortium name="Ensembl"/>
        </authorList>
    </citation>
    <scope>IDENTIFICATION</scope>
</reference>
<evidence type="ECO:0000256" key="6">
    <source>
        <dbReference type="ARBA" id="ARBA00022525"/>
    </source>
</evidence>
<dbReference type="Pfam" id="PF00777">
    <property type="entry name" value="Glyco_transf_29"/>
    <property type="match status" value="1"/>
</dbReference>
<feature type="binding site" evidence="38">
    <location>
        <position position="133"/>
    </location>
    <ligand>
        <name>substrate</name>
    </ligand>
</feature>
<feature type="binding site" evidence="38">
    <location>
        <position position="156"/>
    </location>
    <ligand>
        <name>substrate</name>
    </ligand>
</feature>
<dbReference type="PANTHER" id="PTHR46032:SF6">
    <property type="entry name" value="CMP-N-ACETYLNEURAMINATE-BETA-GALACTOSAMIDE-ALPHA-2,3-SIALYLTRANSFERASE 1"/>
    <property type="match status" value="1"/>
</dbReference>
<dbReference type="Gene3D" id="3.90.1480.20">
    <property type="entry name" value="Glycosyl transferase family 29"/>
    <property type="match status" value="1"/>
</dbReference>
<evidence type="ECO:0000256" key="4">
    <source>
        <dbReference type="ARBA" id="ARBA00004934"/>
    </source>
</evidence>
<evidence type="ECO:0000256" key="33">
    <source>
        <dbReference type="ARBA" id="ARBA00062545"/>
    </source>
</evidence>
<evidence type="ECO:0000256" key="5">
    <source>
        <dbReference type="ARBA" id="ARBA00006003"/>
    </source>
</evidence>
<evidence type="ECO:0000256" key="16">
    <source>
        <dbReference type="ARBA" id="ARBA00023180"/>
    </source>
</evidence>
<feature type="binding site" evidence="38">
    <location>
        <position position="271"/>
    </location>
    <ligand>
        <name>substrate</name>
    </ligand>
</feature>
<evidence type="ECO:0000256" key="8">
    <source>
        <dbReference type="ARBA" id="ARBA00022679"/>
    </source>
</evidence>
<evidence type="ECO:0000256" key="11">
    <source>
        <dbReference type="ARBA" id="ARBA00022989"/>
    </source>
</evidence>
<evidence type="ECO:0000256" key="9">
    <source>
        <dbReference type="ARBA" id="ARBA00022692"/>
    </source>
</evidence>
<dbReference type="GO" id="GO:0047288">
    <property type="term" value="F:beta-D-galactosyl-(1-&gt;3)-N-acetyl-beta-D-galactosaminide alpha-2,3- sialyltransferase"/>
    <property type="evidence" value="ECO:0007669"/>
    <property type="project" value="UniProtKB-EC"/>
</dbReference>
<dbReference type="InterPro" id="IPR038578">
    <property type="entry name" value="GT29-like_sf"/>
</dbReference>
<comment type="catalytic activity">
    <reaction evidence="32">
        <text>a globoside GalGb4Cer + CMP-N-acetyl-beta-neuraminate = a globoside MSGG + CMP + H(+)</text>
        <dbReference type="Rhea" id="RHEA:65372"/>
        <dbReference type="ChEBI" id="CHEBI:15378"/>
        <dbReference type="ChEBI" id="CHEBI:57812"/>
        <dbReference type="ChEBI" id="CHEBI:60377"/>
        <dbReference type="ChEBI" id="CHEBI:140623"/>
        <dbReference type="ChEBI" id="CHEBI:140691"/>
    </reaction>
    <physiologicalReaction direction="left-to-right" evidence="32">
        <dbReference type="Rhea" id="RHEA:65373"/>
    </physiologicalReaction>
</comment>
<organism evidence="40 41">
    <name type="scientific">Periophthalmus magnuspinnatus</name>
    <dbReference type="NCBI Taxonomy" id="409849"/>
    <lineage>
        <taxon>Eukaryota</taxon>
        <taxon>Metazoa</taxon>
        <taxon>Chordata</taxon>
        <taxon>Craniata</taxon>
        <taxon>Vertebrata</taxon>
        <taxon>Euteleostomi</taxon>
        <taxon>Actinopterygii</taxon>
        <taxon>Neopterygii</taxon>
        <taxon>Teleostei</taxon>
        <taxon>Neoteleostei</taxon>
        <taxon>Acanthomorphata</taxon>
        <taxon>Gobiaria</taxon>
        <taxon>Gobiiformes</taxon>
        <taxon>Gobioidei</taxon>
        <taxon>Gobiidae</taxon>
        <taxon>Oxudercinae</taxon>
        <taxon>Periophthalmus</taxon>
    </lineage>
</organism>
<evidence type="ECO:0000256" key="13">
    <source>
        <dbReference type="ARBA" id="ARBA00023098"/>
    </source>
</evidence>
<evidence type="ECO:0000256" key="29">
    <source>
        <dbReference type="ARBA" id="ARBA00043773"/>
    </source>
</evidence>
<comment type="similarity">
    <text evidence="5">Belongs to the glycosyltransferase 29 family.</text>
</comment>
<dbReference type="Proteomes" id="UP000261520">
    <property type="component" value="Unplaced"/>
</dbReference>
<evidence type="ECO:0000256" key="22">
    <source>
        <dbReference type="ARBA" id="ARBA00041997"/>
    </source>
</evidence>
<evidence type="ECO:0000256" key="23">
    <source>
        <dbReference type="ARBA" id="ARBA00042022"/>
    </source>
</evidence>
<evidence type="ECO:0000256" key="19">
    <source>
        <dbReference type="ARBA" id="ARBA00039107"/>
    </source>
</evidence>
<evidence type="ECO:0000256" key="37">
    <source>
        <dbReference type="ARBA" id="ARBA00082805"/>
    </source>
</evidence>
<evidence type="ECO:0000256" key="2">
    <source>
        <dbReference type="ARBA" id="ARBA00004613"/>
    </source>
</evidence>
<comment type="catalytic activity">
    <reaction evidence="17">
        <text>a beta-D-galactosyl-(1-&gt;3)-N-acetyl-alpha-D-galactosaminyl derivative + CMP-N-acetyl-beta-neuraminate = an N-acetyl-alpha-neuraminyl-(2-&gt;3)-beta-D-galactosyl-(1-&gt;3)-N-acetyl-alpha-D-galactosaminyl derivative + CMP + H(+)</text>
        <dbReference type="Rhea" id="RHEA:21616"/>
        <dbReference type="ChEBI" id="CHEBI:15378"/>
        <dbReference type="ChEBI" id="CHEBI:57812"/>
        <dbReference type="ChEBI" id="CHEBI:60377"/>
        <dbReference type="ChEBI" id="CHEBI:133470"/>
        <dbReference type="ChEBI" id="CHEBI:139596"/>
        <dbReference type="EC" id="2.4.3.4"/>
    </reaction>
    <physiologicalReaction direction="left-to-right" evidence="17">
        <dbReference type="Rhea" id="RHEA:21617"/>
    </physiologicalReaction>
</comment>
<name>A0A3B4B429_9GOBI</name>
<dbReference type="GO" id="GO:0097503">
    <property type="term" value="P:sialylation"/>
    <property type="evidence" value="ECO:0007669"/>
    <property type="project" value="TreeGrafter"/>
</dbReference>
<dbReference type="PANTHER" id="PTHR46032">
    <property type="entry name" value="ALPHA-2,3-SIALYLTRANSFERASE ST3GAL I ISOFORM X1"/>
    <property type="match status" value="1"/>
</dbReference>
<feature type="disulfide bond" evidence="39">
    <location>
        <begin position="128"/>
        <end position="262"/>
    </location>
</feature>
<evidence type="ECO:0000256" key="18">
    <source>
        <dbReference type="ARBA" id="ARBA00039106"/>
    </source>
</evidence>
<dbReference type="STRING" id="409849.ENSPMGP00000023369"/>
<comment type="pathway">
    <text evidence="3">Protein modification; protein glycosylation.</text>
</comment>
<comment type="catalytic activity">
    <reaction evidence="28">
        <text>a ganglioside GA1 (d18:1(4E)) + CMP-N-acetyl-beta-neuraminate = a ganglioside GM1b (d18:1(4E)) + CMP + H(+)</text>
        <dbReference type="Rhea" id="RHEA:47560"/>
        <dbReference type="ChEBI" id="CHEBI:15378"/>
        <dbReference type="ChEBI" id="CHEBI:27938"/>
        <dbReference type="ChEBI" id="CHEBI:57812"/>
        <dbReference type="ChEBI" id="CHEBI:60377"/>
        <dbReference type="ChEBI" id="CHEBI:78568"/>
    </reaction>
    <physiologicalReaction direction="left-to-right" evidence="28">
        <dbReference type="Rhea" id="RHEA:47561"/>
    </physiologicalReaction>
</comment>
<dbReference type="InterPro" id="IPR051757">
    <property type="entry name" value="Beta-gal_alpha2-3_sialyltrans"/>
</dbReference>
<evidence type="ECO:0000256" key="38">
    <source>
        <dbReference type="PIRSR" id="PIRSR005557-1"/>
    </source>
</evidence>
<dbReference type="InterPro" id="IPR012163">
    <property type="entry name" value="Sialyl_trans"/>
</dbReference>
<accession>A0A3B4B429</accession>
<evidence type="ECO:0000256" key="35">
    <source>
        <dbReference type="ARBA" id="ARBA00081228"/>
    </source>
</evidence>
<feature type="binding site" evidence="38">
    <location>
        <position position="91"/>
    </location>
    <ligand>
        <name>substrate</name>
    </ligand>
</feature>
<evidence type="ECO:0000256" key="20">
    <source>
        <dbReference type="ARBA" id="ARBA00040101"/>
    </source>
</evidence>
<evidence type="ECO:0000256" key="34">
    <source>
        <dbReference type="ARBA" id="ARBA00072809"/>
    </source>
</evidence>
<evidence type="ECO:0000256" key="30">
    <source>
        <dbReference type="ARBA" id="ARBA00043816"/>
    </source>
</evidence>
<dbReference type="GO" id="GO:0003836">
    <property type="term" value="F:beta-galactoside (CMP) alpha-2,3-sialyltransferase activity"/>
    <property type="evidence" value="ECO:0007669"/>
    <property type="project" value="UniProtKB-EC"/>
</dbReference>
<feature type="binding site" evidence="38">
    <location>
        <position position="295"/>
    </location>
    <ligand>
        <name>substrate</name>
    </ligand>
</feature>
<keyword evidence="9" id="KW-0812">Transmembrane</keyword>
<evidence type="ECO:0000256" key="12">
    <source>
        <dbReference type="ARBA" id="ARBA00023034"/>
    </source>
</evidence>
<evidence type="ECO:0000256" key="25">
    <source>
        <dbReference type="ARBA" id="ARBA00042682"/>
    </source>
</evidence>
<keyword evidence="12" id="KW-0333">Golgi apparatus</keyword>
<evidence type="ECO:0000256" key="24">
    <source>
        <dbReference type="ARBA" id="ARBA00042448"/>
    </source>
</evidence>
<evidence type="ECO:0000256" key="32">
    <source>
        <dbReference type="ARBA" id="ARBA00052027"/>
    </source>
</evidence>
<feature type="binding site" evidence="38">
    <location>
        <position position="251"/>
    </location>
    <ligand>
        <name>substrate</name>
    </ligand>
</feature>
<comment type="pathway">
    <text evidence="4">Glycolipid biosynthesis.</text>
</comment>
<evidence type="ECO:0000313" key="41">
    <source>
        <dbReference type="Proteomes" id="UP000261520"/>
    </source>
</evidence>
<evidence type="ECO:0000256" key="26">
    <source>
        <dbReference type="ARBA" id="ARBA00042990"/>
    </source>
</evidence>
<dbReference type="GO" id="GO:0006629">
    <property type="term" value="P:lipid metabolic process"/>
    <property type="evidence" value="ECO:0007669"/>
    <property type="project" value="UniProtKB-KW"/>
</dbReference>
<keyword evidence="10" id="KW-0735">Signal-anchor</keyword>
<evidence type="ECO:0000256" key="31">
    <source>
        <dbReference type="ARBA" id="ARBA00047509"/>
    </source>
</evidence>
<keyword evidence="6" id="KW-0964">Secreted</keyword>
<comment type="catalytic activity">
    <reaction evidence="31">
        <text>ganglioside GM1 (d18:1(4E)/18:0) + CMP-N-acetyl-beta-neuraminate = ganglioside GD1a (18:1(4E)/18:0) + CMP + H(+)</text>
        <dbReference type="Rhea" id="RHEA:48248"/>
        <dbReference type="ChEBI" id="CHEBI:15378"/>
        <dbReference type="ChEBI" id="CHEBI:57812"/>
        <dbReference type="ChEBI" id="CHEBI:60377"/>
        <dbReference type="ChEBI" id="CHEBI:73110"/>
        <dbReference type="ChEBI" id="CHEBI:90153"/>
    </reaction>
    <physiologicalReaction direction="left-to-right" evidence="31">
        <dbReference type="Rhea" id="RHEA:48249"/>
    </physiologicalReaction>
</comment>
<evidence type="ECO:0000256" key="7">
    <source>
        <dbReference type="ARBA" id="ARBA00022676"/>
    </source>
</evidence>
<evidence type="ECO:0000256" key="27">
    <source>
        <dbReference type="ARBA" id="ARBA00042991"/>
    </source>
</evidence>
<dbReference type="PIRSF" id="PIRSF005557">
    <property type="entry name" value="Sialyl_trans"/>
    <property type="match status" value="1"/>
</dbReference>
<proteinExistence type="inferred from homology"/>
<evidence type="ECO:0000256" key="39">
    <source>
        <dbReference type="PIRSR" id="PIRSR005557-2"/>
    </source>
</evidence>
<keyword evidence="14" id="KW-0472">Membrane</keyword>
<evidence type="ECO:0000256" key="14">
    <source>
        <dbReference type="ARBA" id="ARBA00023136"/>
    </source>
</evidence>
<dbReference type="Ensembl" id="ENSPMGT00000024893.1">
    <property type="protein sequence ID" value="ENSPMGP00000023369.1"/>
    <property type="gene ID" value="ENSPMGG00000018882.1"/>
</dbReference>
<comment type="subunit">
    <text evidence="33">Homodimer; disulfide-linked. Homodimer formation occurs in the endoplasmic reticulum.</text>
</comment>
<dbReference type="GO" id="GO:0005576">
    <property type="term" value="C:extracellular region"/>
    <property type="evidence" value="ECO:0007669"/>
    <property type="project" value="UniProtKB-SubCell"/>
</dbReference>
<comment type="subcellular location">
    <subcellularLocation>
        <location evidence="1">Golgi apparatus</location>
        <location evidence="1">Golgi stack membrane</location>
        <topology evidence="1">Single-pass type II membrane protein</topology>
    </subcellularLocation>
    <subcellularLocation>
        <location evidence="2">Secreted</location>
    </subcellularLocation>
</comment>
<evidence type="ECO:0000256" key="28">
    <source>
        <dbReference type="ARBA" id="ARBA00043673"/>
    </source>
</evidence>
<evidence type="ECO:0000256" key="17">
    <source>
        <dbReference type="ARBA" id="ARBA00036292"/>
    </source>
</evidence>
<dbReference type="InterPro" id="IPR001675">
    <property type="entry name" value="Glyco_trans_29"/>
</dbReference>
<reference evidence="40" key="2">
    <citation type="submission" date="2025-09" db="UniProtKB">
        <authorList>
            <consortium name="Ensembl"/>
        </authorList>
    </citation>
    <scope>IDENTIFICATION</scope>
</reference>
<feature type="binding site" evidence="38">
    <location>
        <position position="216"/>
    </location>
    <ligand>
        <name>substrate</name>
    </ligand>
</feature>
<keyword evidence="16" id="KW-0325">Glycoprotein</keyword>
<dbReference type="FunFam" id="3.90.1480.20:FF:000002">
    <property type="entry name" value="CMP-N-acetylneuraminate-beta-galactosamide- alpha-2,3-sialyltransferase 2"/>
    <property type="match status" value="1"/>
</dbReference>
<keyword evidence="7" id="KW-0328">Glycosyltransferase</keyword>
<evidence type="ECO:0000256" key="36">
    <source>
        <dbReference type="ARBA" id="ARBA00081332"/>
    </source>
</evidence>
<evidence type="ECO:0000256" key="1">
    <source>
        <dbReference type="ARBA" id="ARBA00004447"/>
    </source>
</evidence>
<sequence length="319" mass="36909">MYSRSKLVVVLVCTLCFGTIWIISSSRLTFEEWGEDEGHTGNMNVEAEICDRCMTENNYFCMQRYKKFVNPFLTPDGHLTLKDFTWWMSLQHEGGDLKKFEAAKDHLFRVFPSRPDVAEPHPDRCRTCAVVGNSGNMKGSNYGRQIDAHDIVMRMNFGKTAGYEVDVGNKTTHRVMYPESGMDLDDDTHLVLFPFKIMDLQWITEAFTTGFHGRSYAPVQEKINVMVVNPRFMRYIHTCWLSTRGKYPSTGFMTLVLAMHICDQVDIYGFGADKNGNWNHYYEVLRNRNLKTGVHPGMYEYNLIQELAKKNIVTLNRGW</sequence>
<dbReference type="AlphaFoldDB" id="A0A3B4B429"/>
<comment type="catalytic activity">
    <reaction evidence="29">
        <text>a ganglioside GM1 (d18:1(4E)) + CMP-N-acetyl-beta-neuraminate = a ganglioside GD1a (d18:1(4E)) + CMP + H(+)</text>
        <dbReference type="Rhea" id="RHEA:18021"/>
        <dbReference type="ChEBI" id="CHEBI:15378"/>
        <dbReference type="ChEBI" id="CHEBI:57812"/>
        <dbReference type="ChEBI" id="CHEBI:60377"/>
        <dbReference type="ChEBI" id="CHEBI:77709"/>
        <dbReference type="ChEBI" id="CHEBI:78445"/>
        <dbReference type="EC" id="2.4.3.2"/>
    </reaction>
    <physiologicalReaction direction="left-to-right" evidence="29">
        <dbReference type="Rhea" id="RHEA:18022"/>
    </physiologicalReaction>
</comment>
<keyword evidence="41" id="KW-1185">Reference proteome</keyword>
<keyword evidence="11" id="KW-1133">Transmembrane helix</keyword>
<keyword evidence="8" id="KW-0808">Transferase</keyword>
<evidence type="ECO:0000256" key="10">
    <source>
        <dbReference type="ARBA" id="ARBA00022968"/>
    </source>
</evidence>
<feature type="binding site" evidence="38">
    <location>
        <position position="280"/>
    </location>
    <ligand>
        <name>substrate</name>
    </ligand>
</feature>
<comment type="catalytic activity">
    <reaction evidence="30">
        <text>a ganglioside GA1 + CMP-N-acetyl-beta-neuraminate = a ganglioside GM1b + CMP + H(+)</text>
        <dbReference type="Rhea" id="RHEA:48244"/>
        <dbReference type="ChEBI" id="CHEBI:15378"/>
        <dbReference type="ChEBI" id="CHEBI:57812"/>
        <dbReference type="ChEBI" id="CHEBI:60377"/>
        <dbReference type="ChEBI" id="CHEBI:88069"/>
        <dbReference type="ChEBI" id="CHEBI:90151"/>
    </reaction>
    <physiologicalReaction direction="left-to-right" evidence="30">
        <dbReference type="Rhea" id="RHEA:48245"/>
    </physiologicalReaction>
</comment>
<dbReference type="EC" id="2.4.3.4" evidence="19"/>
<keyword evidence="13" id="KW-0443">Lipid metabolism</keyword>
<dbReference type="EC" id="2.4.3.2" evidence="18"/>